<dbReference type="PANTHER" id="PTHR11953:SF1">
    <property type="entry name" value="EXOSOME COMPLEX COMPONENT RRP46"/>
    <property type="match status" value="1"/>
</dbReference>
<evidence type="ECO:0000256" key="3">
    <source>
        <dbReference type="ARBA" id="ARBA00022552"/>
    </source>
</evidence>
<proteinExistence type="inferred from homology"/>
<dbReference type="InterPro" id="IPR020568">
    <property type="entry name" value="Ribosomal_Su5_D2-typ_SF"/>
</dbReference>
<gene>
    <name evidence="8" type="ORF">B7P43_G06637</name>
</gene>
<comment type="subcellular location">
    <subcellularLocation>
        <location evidence="1">Nucleus</location>
    </subcellularLocation>
</comment>
<keyword evidence="9" id="KW-1185">Reference proteome</keyword>
<dbReference type="AlphaFoldDB" id="A0A2J7QI43"/>
<comment type="similarity">
    <text evidence="2">Belongs to the RNase PH family.</text>
</comment>
<evidence type="ECO:0000256" key="2">
    <source>
        <dbReference type="ARBA" id="ARBA00006678"/>
    </source>
</evidence>
<dbReference type="Pfam" id="PF01138">
    <property type="entry name" value="RNase_PH"/>
    <property type="match status" value="1"/>
</dbReference>
<reference evidence="8 9" key="1">
    <citation type="submission" date="2017-12" db="EMBL/GenBank/DDBJ databases">
        <title>Hemimetabolous genomes reveal molecular basis of termite eusociality.</title>
        <authorList>
            <person name="Harrison M.C."/>
            <person name="Jongepier E."/>
            <person name="Robertson H.M."/>
            <person name="Arning N."/>
            <person name="Bitard-Feildel T."/>
            <person name="Chao H."/>
            <person name="Childers C.P."/>
            <person name="Dinh H."/>
            <person name="Doddapaneni H."/>
            <person name="Dugan S."/>
            <person name="Gowin J."/>
            <person name="Greiner C."/>
            <person name="Han Y."/>
            <person name="Hu H."/>
            <person name="Hughes D.S.T."/>
            <person name="Huylmans A.-K."/>
            <person name="Kemena C."/>
            <person name="Kremer L.P.M."/>
            <person name="Lee S.L."/>
            <person name="Lopez-Ezquerra A."/>
            <person name="Mallet L."/>
            <person name="Monroy-Kuhn J.M."/>
            <person name="Moser A."/>
            <person name="Murali S.C."/>
            <person name="Muzny D.M."/>
            <person name="Otani S."/>
            <person name="Piulachs M.-D."/>
            <person name="Poelchau M."/>
            <person name="Qu J."/>
            <person name="Schaub F."/>
            <person name="Wada-Katsumata A."/>
            <person name="Worley K.C."/>
            <person name="Xie Q."/>
            <person name="Ylla G."/>
            <person name="Poulsen M."/>
            <person name="Gibbs R.A."/>
            <person name="Schal C."/>
            <person name="Richards S."/>
            <person name="Belles X."/>
            <person name="Korb J."/>
            <person name="Bornberg-Bauer E."/>
        </authorList>
    </citation>
    <scope>NUCLEOTIDE SEQUENCE [LARGE SCALE GENOMIC DNA]</scope>
    <source>
        <tissue evidence="8">Whole body</tissue>
    </source>
</reference>
<keyword evidence="4" id="KW-0271">Exosome</keyword>
<dbReference type="GO" id="GO:0071028">
    <property type="term" value="P:nuclear mRNA surveillance"/>
    <property type="evidence" value="ECO:0007669"/>
    <property type="project" value="TreeGrafter"/>
</dbReference>
<dbReference type="InParanoid" id="A0A2J7QI43"/>
<dbReference type="Pfam" id="PF03725">
    <property type="entry name" value="RNase_PH_C"/>
    <property type="match status" value="1"/>
</dbReference>
<dbReference type="GO" id="GO:0000176">
    <property type="term" value="C:nuclear exosome (RNase complex)"/>
    <property type="evidence" value="ECO:0007669"/>
    <property type="project" value="TreeGrafter"/>
</dbReference>
<feature type="domain" description="Exoribonuclease phosphorolytic" evidence="6">
    <location>
        <begin position="63"/>
        <end position="161"/>
    </location>
</feature>
<keyword evidence="3" id="KW-0698">rRNA processing</keyword>
<dbReference type="GO" id="GO:0016075">
    <property type="term" value="P:rRNA catabolic process"/>
    <property type="evidence" value="ECO:0007669"/>
    <property type="project" value="TreeGrafter"/>
</dbReference>
<dbReference type="GO" id="GO:0071051">
    <property type="term" value="P:poly(A)-dependent snoRNA 3'-end processing"/>
    <property type="evidence" value="ECO:0007669"/>
    <property type="project" value="TreeGrafter"/>
</dbReference>
<keyword evidence="5" id="KW-0539">Nucleus</keyword>
<dbReference type="EMBL" id="NEVH01013960">
    <property type="protein sequence ID" value="PNF28246.1"/>
    <property type="molecule type" value="Genomic_DNA"/>
</dbReference>
<dbReference type="GO" id="GO:0003723">
    <property type="term" value="F:RNA binding"/>
    <property type="evidence" value="ECO:0007669"/>
    <property type="project" value="TreeGrafter"/>
</dbReference>
<dbReference type="InterPro" id="IPR001247">
    <property type="entry name" value="ExoRNase_PH_dom1"/>
</dbReference>
<evidence type="ECO:0000256" key="5">
    <source>
        <dbReference type="ARBA" id="ARBA00023242"/>
    </source>
</evidence>
<evidence type="ECO:0000256" key="4">
    <source>
        <dbReference type="ARBA" id="ARBA00022835"/>
    </source>
</evidence>
<dbReference type="FunCoup" id="A0A2J7QI43">
    <property type="interactions" value="597"/>
</dbReference>
<dbReference type="InterPro" id="IPR027408">
    <property type="entry name" value="PNPase/RNase_PH_dom_sf"/>
</dbReference>
<feature type="domain" description="Exoribonuclease phosphorolytic" evidence="7">
    <location>
        <begin position="167"/>
        <end position="223"/>
    </location>
</feature>
<dbReference type="STRING" id="105785.A0A2J7QI43"/>
<dbReference type="Gene3D" id="3.30.230.70">
    <property type="entry name" value="GHMP Kinase, N-terminal domain"/>
    <property type="match status" value="1"/>
</dbReference>
<dbReference type="GO" id="GO:0000177">
    <property type="term" value="C:cytoplasmic exosome (RNase complex)"/>
    <property type="evidence" value="ECO:0007669"/>
    <property type="project" value="TreeGrafter"/>
</dbReference>
<protein>
    <submittedName>
        <fullName evidence="8">Uncharacterized protein</fullName>
    </submittedName>
</protein>
<evidence type="ECO:0000256" key="1">
    <source>
        <dbReference type="ARBA" id="ARBA00004123"/>
    </source>
</evidence>
<dbReference type="SUPFAM" id="SSF54211">
    <property type="entry name" value="Ribosomal protein S5 domain 2-like"/>
    <property type="match status" value="1"/>
</dbReference>
<dbReference type="GO" id="GO:0005730">
    <property type="term" value="C:nucleolus"/>
    <property type="evidence" value="ECO:0007669"/>
    <property type="project" value="TreeGrafter"/>
</dbReference>
<evidence type="ECO:0000313" key="8">
    <source>
        <dbReference type="EMBL" id="PNF28246.1"/>
    </source>
</evidence>
<dbReference type="CDD" id="cd11372">
    <property type="entry name" value="RNase_PH_RRP46"/>
    <property type="match status" value="1"/>
</dbReference>
<sequence>MVIREHTAPGFNRPAENFGNHVISQKTMNEFYTIIDIRHNVTLQHPVALLRSDFEFCFDAVCVQRDTAVVTAVFGPAEVKPQRILIDKASVEALYRPKTGLPRVHDKMRETLIRNTCSTALLVTLHPRTSISIIVQEMQDSGGLLACAVNAACLALINSGIAMKFLVAAVSCMIDHEDNILIDPNSKQLKGSKASLTFVFDSIKKNIMACHTTGRFTQLQYEESLLKCRNGSDKIFSFYREIVRKVHQEHDRMSPTCRT</sequence>
<evidence type="ECO:0000259" key="6">
    <source>
        <dbReference type="Pfam" id="PF01138"/>
    </source>
</evidence>
<dbReference type="OrthoDB" id="27298at2759"/>
<evidence type="ECO:0000259" key="7">
    <source>
        <dbReference type="Pfam" id="PF03725"/>
    </source>
</evidence>
<dbReference type="Proteomes" id="UP000235965">
    <property type="component" value="Unassembled WGS sequence"/>
</dbReference>
<dbReference type="InterPro" id="IPR015847">
    <property type="entry name" value="ExoRNase_PH_dom2"/>
</dbReference>
<dbReference type="GO" id="GO:0006364">
    <property type="term" value="P:rRNA processing"/>
    <property type="evidence" value="ECO:0007669"/>
    <property type="project" value="UniProtKB-KW"/>
</dbReference>
<evidence type="ECO:0000313" key="9">
    <source>
        <dbReference type="Proteomes" id="UP000235965"/>
    </source>
</evidence>
<comment type="caution">
    <text evidence="8">The sequence shown here is derived from an EMBL/GenBank/DDBJ whole genome shotgun (WGS) entry which is preliminary data.</text>
</comment>
<dbReference type="InterPro" id="IPR036345">
    <property type="entry name" value="ExoRNase_PH_dom2_sf"/>
</dbReference>
<dbReference type="InterPro" id="IPR050080">
    <property type="entry name" value="RNase_PH"/>
</dbReference>
<dbReference type="PANTHER" id="PTHR11953">
    <property type="entry name" value="EXOSOME COMPLEX COMPONENT"/>
    <property type="match status" value="1"/>
</dbReference>
<dbReference type="SUPFAM" id="SSF55666">
    <property type="entry name" value="Ribonuclease PH domain 2-like"/>
    <property type="match status" value="1"/>
</dbReference>
<name>A0A2J7QI43_9NEOP</name>
<organism evidence="8 9">
    <name type="scientific">Cryptotermes secundus</name>
    <dbReference type="NCBI Taxonomy" id="105785"/>
    <lineage>
        <taxon>Eukaryota</taxon>
        <taxon>Metazoa</taxon>
        <taxon>Ecdysozoa</taxon>
        <taxon>Arthropoda</taxon>
        <taxon>Hexapoda</taxon>
        <taxon>Insecta</taxon>
        <taxon>Pterygota</taxon>
        <taxon>Neoptera</taxon>
        <taxon>Polyneoptera</taxon>
        <taxon>Dictyoptera</taxon>
        <taxon>Blattodea</taxon>
        <taxon>Blattoidea</taxon>
        <taxon>Termitoidae</taxon>
        <taxon>Kalotermitidae</taxon>
        <taxon>Cryptotermitinae</taxon>
        <taxon>Cryptotermes</taxon>
    </lineage>
</organism>
<accession>A0A2J7QI43</accession>
<dbReference type="GO" id="GO:0034475">
    <property type="term" value="P:U4 snRNA 3'-end processing"/>
    <property type="evidence" value="ECO:0007669"/>
    <property type="project" value="TreeGrafter"/>
</dbReference>